<comment type="subcellular location">
    <subcellularLocation>
        <location evidence="1">Cell membrane</location>
        <topology evidence="1">Peripheral membrane protein</topology>
        <orientation evidence="1">Cytoplasmic side</orientation>
    </subcellularLocation>
</comment>
<dbReference type="PANTHER" id="PTHR42711">
    <property type="entry name" value="ABC TRANSPORTER ATP-BINDING PROTEIN"/>
    <property type="match status" value="1"/>
</dbReference>
<organism evidence="11 12">
    <name type="scientific">Streptomyces formicae</name>
    <dbReference type="NCBI Taxonomy" id="1616117"/>
    <lineage>
        <taxon>Bacteria</taxon>
        <taxon>Bacillati</taxon>
        <taxon>Actinomycetota</taxon>
        <taxon>Actinomycetes</taxon>
        <taxon>Kitasatosporales</taxon>
        <taxon>Streptomycetaceae</taxon>
        <taxon>Streptomyces</taxon>
    </lineage>
</organism>
<dbReference type="NCBIfam" id="TIGR01188">
    <property type="entry name" value="drrA"/>
    <property type="match status" value="1"/>
</dbReference>
<keyword evidence="5 11" id="KW-0067">ATP-binding</keyword>
<keyword evidence="12" id="KW-1185">Reference proteome</keyword>
<evidence type="ECO:0000256" key="4">
    <source>
        <dbReference type="ARBA" id="ARBA00022741"/>
    </source>
</evidence>
<dbReference type="Proteomes" id="UP000221011">
    <property type="component" value="Chromosome"/>
</dbReference>
<dbReference type="PROSITE" id="PS00211">
    <property type="entry name" value="ABC_TRANSPORTER_1"/>
    <property type="match status" value="1"/>
</dbReference>
<dbReference type="PROSITE" id="PS50893">
    <property type="entry name" value="ABC_TRANSPORTER_2"/>
    <property type="match status" value="1"/>
</dbReference>
<dbReference type="InterPro" id="IPR050763">
    <property type="entry name" value="ABC_transporter_ATP-binding"/>
</dbReference>
<dbReference type="GO" id="GO:0043215">
    <property type="term" value="P:daunorubicin transport"/>
    <property type="evidence" value="ECO:0007669"/>
    <property type="project" value="InterPro"/>
</dbReference>
<dbReference type="RefSeq" id="WP_098242177.1">
    <property type="nucleotide sequence ID" value="NZ_CP022685.1"/>
</dbReference>
<reference evidence="11 12" key="1">
    <citation type="submission" date="2017-08" db="EMBL/GenBank/DDBJ databases">
        <title>Complete Genome Sequence of Streptomyces formicae KY5, the formicamycin producer.</title>
        <authorList>
            <person name="Holmes N.A."/>
            <person name="Devine R."/>
            <person name="Qin Z."/>
            <person name="Seipke R.F."/>
            <person name="Wilkinson B."/>
            <person name="Hutchings M.I."/>
        </authorList>
    </citation>
    <scope>NUCLEOTIDE SEQUENCE [LARGE SCALE GENOMIC DNA]</scope>
    <source>
        <strain evidence="11 12">KY5</strain>
    </source>
</reference>
<protein>
    <submittedName>
        <fullName evidence="11">ABC transporter, ATP-binding protein</fullName>
    </submittedName>
</protein>
<dbReference type="GO" id="GO:1900753">
    <property type="term" value="P:doxorubicin transport"/>
    <property type="evidence" value="ECO:0007669"/>
    <property type="project" value="InterPro"/>
</dbReference>
<dbReference type="PANTHER" id="PTHR42711:SF19">
    <property type="entry name" value="DOXORUBICIN RESISTANCE ATP-BINDING PROTEIN DRRA"/>
    <property type="match status" value="1"/>
</dbReference>
<keyword evidence="7" id="KW-0472">Membrane</keyword>
<evidence type="ECO:0000256" key="2">
    <source>
        <dbReference type="ARBA" id="ARBA00022448"/>
    </source>
</evidence>
<dbReference type="SUPFAM" id="SSF52540">
    <property type="entry name" value="P-loop containing nucleoside triphosphate hydrolases"/>
    <property type="match status" value="1"/>
</dbReference>
<evidence type="ECO:0000256" key="5">
    <source>
        <dbReference type="ARBA" id="ARBA00022840"/>
    </source>
</evidence>
<comment type="similarity">
    <text evidence="9">Belongs to the ABC transporter superfamily. Drug exporter-1 (DrugE1) (TC 3.A.1.105) family.</text>
</comment>
<dbReference type="EMBL" id="CP022685">
    <property type="protein sequence ID" value="ATL27334.1"/>
    <property type="molecule type" value="Genomic_DNA"/>
</dbReference>
<dbReference type="InterPro" id="IPR017871">
    <property type="entry name" value="ABC_transporter-like_CS"/>
</dbReference>
<evidence type="ECO:0000256" key="9">
    <source>
        <dbReference type="ARBA" id="ARBA00049985"/>
    </source>
</evidence>
<dbReference type="InterPro" id="IPR003439">
    <property type="entry name" value="ABC_transporter-like_ATP-bd"/>
</dbReference>
<dbReference type="GO" id="GO:0005524">
    <property type="term" value="F:ATP binding"/>
    <property type="evidence" value="ECO:0007669"/>
    <property type="project" value="UniProtKB-KW"/>
</dbReference>
<keyword evidence="8" id="KW-0046">Antibiotic resistance</keyword>
<dbReference type="GO" id="GO:0016887">
    <property type="term" value="F:ATP hydrolysis activity"/>
    <property type="evidence" value="ECO:0007669"/>
    <property type="project" value="InterPro"/>
</dbReference>
<name>A0A291Q7C4_9ACTN</name>
<feature type="domain" description="ABC transporter" evidence="10">
    <location>
        <begin position="2"/>
        <end position="237"/>
    </location>
</feature>
<gene>
    <name evidence="11" type="ORF">KY5_2316c</name>
</gene>
<sequence>MIDVHDLHKRFGATPALGGVDLSVAPGTVCGLLGPNGVGKTTLVRILATLARPDAGSARVAGHDVVTEAAAVRCRIGLTGQYASVDELLSGRDNLEMFARMYRMRGAAVRGRATELLERFGLGDAALRPVRTYSGGMRRRLDLAVSLIVSPAVVFLDEPTTGLDPESRGELWDSVRELVRGGTTVLLTTQYLEEADHLADRIAVLANPEGSGGRVIAEGSPDELKASLGTEHIDLTVRDARQLDLAAEVLERAGGGRRAEVRAELRRVTVAAGTGEAHGTVVLAAALRELAATGIEVEDLALRRPTLDEVFLRLLGDARRTQEAAR</sequence>
<evidence type="ECO:0000313" key="11">
    <source>
        <dbReference type="EMBL" id="ATL27334.1"/>
    </source>
</evidence>
<dbReference type="Pfam" id="PF00005">
    <property type="entry name" value="ABC_tran"/>
    <property type="match status" value="1"/>
</dbReference>
<dbReference type="AlphaFoldDB" id="A0A291Q7C4"/>
<proteinExistence type="inferred from homology"/>
<dbReference type="GO" id="GO:0005886">
    <property type="term" value="C:plasma membrane"/>
    <property type="evidence" value="ECO:0007669"/>
    <property type="project" value="UniProtKB-SubCell"/>
</dbReference>
<evidence type="ECO:0000313" key="12">
    <source>
        <dbReference type="Proteomes" id="UP000221011"/>
    </source>
</evidence>
<evidence type="ECO:0000256" key="1">
    <source>
        <dbReference type="ARBA" id="ARBA00004413"/>
    </source>
</evidence>
<dbReference type="InterPro" id="IPR027417">
    <property type="entry name" value="P-loop_NTPase"/>
</dbReference>
<keyword evidence="3" id="KW-1003">Cell membrane</keyword>
<evidence type="ECO:0000256" key="3">
    <source>
        <dbReference type="ARBA" id="ARBA00022475"/>
    </source>
</evidence>
<dbReference type="SMART" id="SM00382">
    <property type="entry name" value="AAA"/>
    <property type="match status" value="1"/>
</dbReference>
<dbReference type="InterPro" id="IPR005894">
    <property type="entry name" value="DrrA"/>
</dbReference>
<evidence type="ECO:0000256" key="6">
    <source>
        <dbReference type="ARBA" id="ARBA00022967"/>
    </source>
</evidence>
<evidence type="ECO:0000259" key="10">
    <source>
        <dbReference type="PROSITE" id="PS50893"/>
    </source>
</evidence>
<keyword evidence="6" id="KW-1278">Translocase</keyword>
<keyword evidence="4" id="KW-0547">Nucleotide-binding</keyword>
<evidence type="ECO:0000256" key="7">
    <source>
        <dbReference type="ARBA" id="ARBA00023136"/>
    </source>
</evidence>
<dbReference type="KEGG" id="sfk:KY5_2316c"/>
<keyword evidence="2" id="KW-0813">Transport</keyword>
<dbReference type="Gene3D" id="3.40.50.300">
    <property type="entry name" value="P-loop containing nucleotide triphosphate hydrolases"/>
    <property type="match status" value="1"/>
</dbReference>
<dbReference type="GO" id="GO:0046677">
    <property type="term" value="P:response to antibiotic"/>
    <property type="evidence" value="ECO:0007669"/>
    <property type="project" value="UniProtKB-KW"/>
</dbReference>
<dbReference type="InterPro" id="IPR003593">
    <property type="entry name" value="AAA+_ATPase"/>
</dbReference>
<accession>A0A291Q7C4</accession>
<evidence type="ECO:0000256" key="8">
    <source>
        <dbReference type="ARBA" id="ARBA00023251"/>
    </source>
</evidence>